<proteinExistence type="predicted"/>
<keyword evidence="3" id="KW-1185">Reference proteome</keyword>
<comment type="caution">
    <text evidence="2">The sequence shown here is derived from an EMBL/GenBank/DDBJ whole genome shotgun (WGS) entry which is preliminary data.</text>
</comment>
<keyword evidence="1" id="KW-0472">Membrane</keyword>
<keyword evidence="1" id="KW-0812">Transmembrane</keyword>
<evidence type="ECO:0000256" key="1">
    <source>
        <dbReference type="SAM" id="Phobius"/>
    </source>
</evidence>
<dbReference type="InterPro" id="IPR021306">
    <property type="entry name" value="DUF2878"/>
</dbReference>
<feature type="transmembrane region" description="Helical" evidence="1">
    <location>
        <begin position="157"/>
        <end position="178"/>
    </location>
</feature>
<accession>A0ABY6W3I3</accession>
<evidence type="ECO:0000313" key="2">
    <source>
        <dbReference type="EMBL" id="VVE20970.1"/>
    </source>
</evidence>
<reference evidence="2 3" key="1">
    <citation type="submission" date="2019-08" db="EMBL/GenBank/DDBJ databases">
        <authorList>
            <person name="Peeters C."/>
        </authorList>
    </citation>
    <scope>NUCLEOTIDE SEQUENCE [LARGE SCALE GENOMIC DNA]</scope>
    <source>
        <strain evidence="2 3">LMG 20602</strain>
    </source>
</reference>
<dbReference type="RefSeq" id="WP_150722012.1">
    <property type="nucleotide sequence ID" value="NZ_CABPRV010000007.1"/>
</dbReference>
<gene>
    <name evidence="2" type="ORF">PCA20602_03141</name>
</gene>
<keyword evidence="1" id="KW-1133">Transmembrane helix</keyword>
<dbReference type="Pfam" id="PF11086">
    <property type="entry name" value="DUF2878"/>
    <property type="match status" value="1"/>
</dbReference>
<organism evidence="2 3">
    <name type="scientific">Pandoraea capi</name>
    <dbReference type="NCBI Taxonomy" id="2508286"/>
    <lineage>
        <taxon>Bacteria</taxon>
        <taxon>Pseudomonadati</taxon>
        <taxon>Pseudomonadota</taxon>
        <taxon>Betaproteobacteria</taxon>
        <taxon>Burkholderiales</taxon>
        <taxon>Burkholderiaceae</taxon>
        <taxon>Pandoraea</taxon>
    </lineage>
</organism>
<feature type="transmembrane region" description="Helical" evidence="1">
    <location>
        <begin position="66"/>
        <end position="91"/>
    </location>
</feature>
<name>A0ABY6W3I3_9BURK</name>
<evidence type="ECO:0008006" key="4">
    <source>
        <dbReference type="Google" id="ProtNLM"/>
    </source>
</evidence>
<sequence>MSGPLLPSPLRMPPAYWRALYLLLGQIGWLICVLSAAHGKAWIGAVFVTLLVAGHLCATSDRLREAMFVAFVALAGWGWESFVLRTGWIAYPADRWPTGYAPYWMAGLWALFSVQINPLFSSLRPHWALASVLGAVGGPLSFRAGAALGAVTFLAPWAALAVIAAGWAVHFPALLWLGGRIGAAPLWRHATHAGSVSASASGQRGTNISD</sequence>
<feature type="transmembrane region" description="Helical" evidence="1">
    <location>
        <begin position="127"/>
        <end position="151"/>
    </location>
</feature>
<protein>
    <recommendedName>
        <fullName evidence="4">DUF2878 domain-containing protein</fullName>
    </recommendedName>
</protein>
<dbReference type="EMBL" id="CABPRV010000007">
    <property type="protein sequence ID" value="VVE20970.1"/>
    <property type="molecule type" value="Genomic_DNA"/>
</dbReference>
<dbReference type="Proteomes" id="UP000366065">
    <property type="component" value="Unassembled WGS sequence"/>
</dbReference>
<feature type="transmembrane region" description="Helical" evidence="1">
    <location>
        <begin position="15"/>
        <end position="36"/>
    </location>
</feature>
<feature type="transmembrane region" description="Helical" evidence="1">
    <location>
        <begin position="103"/>
        <end position="120"/>
    </location>
</feature>
<evidence type="ECO:0000313" key="3">
    <source>
        <dbReference type="Proteomes" id="UP000366065"/>
    </source>
</evidence>